<protein>
    <submittedName>
        <fullName evidence="2">Uncharacterized protein</fullName>
    </submittedName>
</protein>
<dbReference type="AlphaFoldDB" id="A0A850QFK2"/>
<evidence type="ECO:0000313" key="2">
    <source>
        <dbReference type="EMBL" id="NVO25718.1"/>
    </source>
</evidence>
<name>A0A850QFK2_9RHOB</name>
<comment type="caution">
    <text evidence="2">The sequence shown here is derived from an EMBL/GenBank/DDBJ whole genome shotgun (WGS) entry which is preliminary data.</text>
</comment>
<organism evidence="2 3">
    <name type="scientific">Donghicola mangrovi</name>
    <dbReference type="NCBI Taxonomy" id="2729614"/>
    <lineage>
        <taxon>Bacteria</taxon>
        <taxon>Pseudomonadati</taxon>
        <taxon>Pseudomonadota</taxon>
        <taxon>Alphaproteobacteria</taxon>
        <taxon>Rhodobacterales</taxon>
        <taxon>Roseobacteraceae</taxon>
        <taxon>Donghicola</taxon>
    </lineage>
</organism>
<accession>A0A850QFK2</accession>
<dbReference type="EMBL" id="JABCJE010000025">
    <property type="protein sequence ID" value="NVO25718.1"/>
    <property type="molecule type" value="Genomic_DNA"/>
</dbReference>
<evidence type="ECO:0000313" key="3">
    <source>
        <dbReference type="Proteomes" id="UP000592216"/>
    </source>
</evidence>
<sequence>MNLPALDHEMLKTDATTRAFNTFLKSAGKATVKLTKAEIERQKAFGETMNSFLKELDDEARAGFFIAFEKVASGPNKRRIAGHPQRPNALIDAILSEAGEMPVEAEPQPDSPSVAGGKSVSGKSKATTDASDPFDSETPIS</sequence>
<reference evidence="2 3" key="1">
    <citation type="submission" date="2020-04" db="EMBL/GenBank/DDBJ databases">
        <title>Donghicola sp., a member of the Rhodobacteraceae family isolated from mangrove forest in Thailand.</title>
        <authorList>
            <person name="Charoenyingcharoen P."/>
            <person name="Yukphan P."/>
        </authorList>
    </citation>
    <scope>NUCLEOTIDE SEQUENCE [LARGE SCALE GENOMIC DNA]</scope>
    <source>
        <strain evidence="2 3">B5-SW-15</strain>
    </source>
</reference>
<dbReference type="Proteomes" id="UP000592216">
    <property type="component" value="Unassembled WGS sequence"/>
</dbReference>
<feature type="compositionally biased region" description="Low complexity" evidence="1">
    <location>
        <begin position="113"/>
        <end position="125"/>
    </location>
</feature>
<feature type="region of interest" description="Disordered" evidence="1">
    <location>
        <begin position="94"/>
        <end position="141"/>
    </location>
</feature>
<proteinExistence type="predicted"/>
<gene>
    <name evidence="2" type="ORF">HJ536_20405</name>
</gene>
<evidence type="ECO:0000256" key="1">
    <source>
        <dbReference type="SAM" id="MobiDB-lite"/>
    </source>
</evidence>
<dbReference type="RefSeq" id="WP_177159230.1">
    <property type="nucleotide sequence ID" value="NZ_JABCJE010000025.1"/>
</dbReference>